<evidence type="ECO:0000313" key="2">
    <source>
        <dbReference type="EMBL" id="KAJ3605807.1"/>
    </source>
</evidence>
<dbReference type="Proteomes" id="UP001148018">
    <property type="component" value="Unassembled WGS sequence"/>
</dbReference>
<gene>
    <name evidence="2" type="ORF">NHX12_027851</name>
</gene>
<feature type="region of interest" description="Disordered" evidence="1">
    <location>
        <begin position="121"/>
        <end position="156"/>
    </location>
</feature>
<name>A0A9Q0EJS9_9TELE</name>
<accession>A0A9Q0EJS9</accession>
<dbReference type="EMBL" id="JANIIK010000043">
    <property type="protein sequence ID" value="KAJ3605807.1"/>
    <property type="molecule type" value="Genomic_DNA"/>
</dbReference>
<keyword evidence="3" id="KW-1185">Reference proteome</keyword>
<dbReference type="AlphaFoldDB" id="A0A9Q0EJS9"/>
<evidence type="ECO:0000313" key="3">
    <source>
        <dbReference type="Proteomes" id="UP001148018"/>
    </source>
</evidence>
<evidence type="ECO:0000256" key="1">
    <source>
        <dbReference type="SAM" id="MobiDB-lite"/>
    </source>
</evidence>
<proteinExistence type="predicted"/>
<feature type="compositionally biased region" description="Gly residues" evidence="1">
    <location>
        <begin position="59"/>
        <end position="73"/>
    </location>
</feature>
<comment type="caution">
    <text evidence="2">The sequence shown here is derived from an EMBL/GenBank/DDBJ whole genome shotgun (WGS) entry which is preliminary data.</text>
</comment>
<organism evidence="2 3">
    <name type="scientific">Muraenolepis orangiensis</name>
    <name type="common">Patagonian moray cod</name>
    <dbReference type="NCBI Taxonomy" id="630683"/>
    <lineage>
        <taxon>Eukaryota</taxon>
        <taxon>Metazoa</taxon>
        <taxon>Chordata</taxon>
        <taxon>Craniata</taxon>
        <taxon>Vertebrata</taxon>
        <taxon>Euteleostomi</taxon>
        <taxon>Actinopterygii</taxon>
        <taxon>Neopterygii</taxon>
        <taxon>Teleostei</taxon>
        <taxon>Neoteleostei</taxon>
        <taxon>Acanthomorphata</taxon>
        <taxon>Zeiogadaria</taxon>
        <taxon>Gadariae</taxon>
        <taxon>Gadiformes</taxon>
        <taxon>Muraenolepidoidei</taxon>
        <taxon>Muraenolepididae</taxon>
        <taxon>Muraenolepis</taxon>
    </lineage>
</organism>
<feature type="region of interest" description="Disordered" evidence="1">
    <location>
        <begin position="24"/>
        <end position="74"/>
    </location>
</feature>
<reference evidence="2" key="1">
    <citation type="submission" date="2022-07" db="EMBL/GenBank/DDBJ databases">
        <title>Chromosome-level genome of Muraenolepis orangiensis.</title>
        <authorList>
            <person name="Kim J."/>
        </authorList>
    </citation>
    <scope>NUCLEOTIDE SEQUENCE</scope>
    <source>
        <strain evidence="2">KU_S4_2022</strain>
        <tissue evidence="2">Muscle</tissue>
    </source>
</reference>
<sequence>MMIFPPSVESPTLGGKIQSLRQVAQEQQGRLGGGDMGGAGVGDMGGGGDKGGGGRDKGGGGGGGGGGELGVGGDMDVVGGDMDVVGGGDIGGGGVTWVGVVVVRTCEVVTWVVWVMGTWVGEGRSSGRRPRSSGPSGPHRGRPAGRRPGEGPPPGG</sequence>
<feature type="compositionally biased region" description="Gly residues" evidence="1">
    <location>
        <begin position="30"/>
        <end position="51"/>
    </location>
</feature>
<protein>
    <submittedName>
        <fullName evidence="2">Uncharacterized protein</fullName>
    </submittedName>
</protein>